<evidence type="ECO:0000256" key="7">
    <source>
        <dbReference type="RuleBase" id="RU364093"/>
    </source>
</evidence>
<protein>
    <recommendedName>
        <fullName evidence="7">Flagellar biosynthesis protein FlhA</fullName>
    </recommendedName>
</protein>
<comment type="similarity">
    <text evidence="2 7">Belongs to the FHIPEP (flagella/HR/invasion proteins export pore) family.</text>
</comment>
<organism evidence="8 9">
    <name type="scientific">Solirubrobacter phytolaccae</name>
    <dbReference type="NCBI Taxonomy" id="1404360"/>
    <lineage>
        <taxon>Bacteria</taxon>
        <taxon>Bacillati</taxon>
        <taxon>Actinomycetota</taxon>
        <taxon>Thermoleophilia</taxon>
        <taxon>Solirubrobacterales</taxon>
        <taxon>Solirubrobacteraceae</taxon>
        <taxon>Solirubrobacter</taxon>
    </lineage>
</organism>
<dbReference type="GO" id="GO:0044780">
    <property type="term" value="P:bacterial-type flagellum assembly"/>
    <property type="evidence" value="ECO:0007669"/>
    <property type="project" value="InterPro"/>
</dbReference>
<dbReference type="AlphaFoldDB" id="A0A9X3ND32"/>
<keyword evidence="7" id="KW-1005">Bacterial flagellum biogenesis</keyword>
<keyword evidence="7" id="KW-0813">Transport</keyword>
<gene>
    <name evidence="7 8" type="primary">flhA</name>
    <name evidence="8" type="ORF">OJ997_26270</name>
</gene>
<comment type="subcellular location">
    <subcellularLocation>
        <location evidence="1 7">Cell membrane</location>
        <topology evidence="1 7">Multi-pass membrane protein</topology>
    </subcellularLocation>
</comment>
<feature type="transmembrane region" description="Helical" evidence="7">
    <location>
        <begin position="101"/>
        <end position="127"/>
    </location>
</feature>
<keyword evidence="4 7" id="KW-0812">Transmembrane</keyword>
<dbReference type="PRINTS" id="PR00949">
    <property type="entry name" value="TYPE3IMAPROT"/>
</dbReference>
<evidence type="ECO:0000313" key="9">
    <source>
        <dbReference type="Proteomes" id="UP001147653"/>
    </source>
</evidence>
<dbReference type="InterPro" id="IPR042194">
    <property type="entry name" value="FHIPEP_1"/>
</dbReference>
<keyword evidence="7" id="KW-0653">Protein transport</keyword>
<dbReference type="GO" id="GO:0009306">
    <property type="term" value="P:protein secretion"/>
    <property type="evidence" value="ECO:0007669"/>
    <property type="project" value="InterPro"/>
</dbReference>
<dbReference type="Gene3D" id="3.40.30.60">
    <property type="entry name" value="FHIPEP family, domain 1"/>
    <property type="match status" value="1"/>
</dbReference>
<proteinExistence type="inferred from homology"/>
<keyword evidence="7" id="KW-1006">Bacterial flagellum protein export</keyword>
<keyword evidence="8" id="KW-0969">Cilium</keyword>
<keyword evidence="3 7" id="KW-1003">Cell membrane</keyword>
<dbReference type="EMBL" id="JAPDDP010000062">
    <property type="protein sequence ID" value="MDA0183839.1"/>
    <property type="molecule type" value="Genomic_DNA"/>
</dbReference>
<dbReference type="PROSITE" id="PS00994">
    <property type="entry name" value="FHIPEP"/>
    <property type="match status" value="1"/>
</dbReference>
<reference evidence="8" key="1">
    <citation type="submission" date="2022-10" db="EMBL/GenBank/DDBJ databases">
        <title>The WGS of Solirubrobacter phytolaccae KCTC 29190.</title>
        <authorList>
            <person name="Jiang Z."/>
        </authorList>
    </citation>
    <scope>NUCLEOTIDE SEQUENCE</scope>
    <source>
        <strain evidence="8">KCTC 29190</strain>
    </source>
</reference>
<keyword evidence="9" id="KW-1185">Reference proteome</keyword>
<dbReference type="GO" id="GO:0005886">
    <property type="term" value="C:plasma membrane"/>
    <property type="evidence" value="ECO:0007669"/>
    <property type="project" value="UniProtKB-SubCell"/>
</dbReference>
<feature type="transmembrane region" description="Helical" evidence="7">
    <location>
        <begin position="69"/>
        <end position="89"/>
    </location>
</feature>
<feature type="transmembrane region" description="Helical" evidence="7">
    <location>
        <begin position="12"/>
        <end position="32"/>
    </location>
</feature>
<feature type="transmembrane region" description="Helical" evidence="7">
    <location>
        <begin position="240"/>
        <end position="256"/>
    </location>
</feature>
<evidence type="ECO:0000313" key="8">
    <source>
        <dbReference type="EMBL" id="MDA0183839.1"/>
    </source>
</evidence>
<comment type="caution">
    <text evidence="8">The sequence shown here is derived from an EMBL/GenBank/DDBJ whole genome shotgun (WGS) entry which is preliminary data.</text>
</comment>
<evidence type="ECO:0000256" key="3">
    <source>
        <dbReference type="ARBA" id="ARBA00022475"/>
    </source>
</evidence>
<dbReference type="RefSeq" id="WP_270028253.1">
    <property type="nucleotide sequence ID" value="NZ_JAPDDP010000062.1"/>
</dbReference>
<accession>A0A9X3ND32</accession>
<dbReference type="InterPro" id="IPR001712">
    <property type="entry name" value="T3SS_FHIPEP"/>
</dbReference>
<dbReference type="InterPro" id="IPR042196">
    <property type="entry name" value="FHIPEP_4"/>
</dbReference>
<keyword evidence="8" id="KW-0966">Cell projection</keyword>
<comment type="function">
    <text evidence="7">Required for formation of the rod structure of the flagellar apparatus. Together with FliI and FliH, may constitute the export apparatus of flagellin.</text>
</comment>
<feature type="transmembrane region" description="Helical" evidence="7">
    <location>
        <begin position="198"/>
        <end position="220"/>
    </location>
</feature>
<dbReference type="PIRSF" id="PIRSF005419">
    <property type="entry name" value="FlhA"/>
    <property type="match status" value="1"/>
</dbReference>
<dbReference type="NCBIfam" id="TIGR01398">
    <property type="entry name" value="FlhA"/>
    <property type="match status" value="1"/>
</dbReference>
<evidence type="ECO:0000256" key="1">
    <source>
        <dbReference type="ARBA" id="ARBA00004651"/>
    </source>
</evidence>
<keyword evidence="8" id="KW-0282">Flagellum</keyword>
<evidence type="ECO:0000256" key="4">
    <source>
        <dbReference type="ARBA" id="ARBA00022692"/>
    </source>
</evidence>
<dbReference type="Pfam" id="PF00771">
    <property type="entry name" value="FHIPEP"/>
    <property type="match status" value="1"/>
</dbReference>
<dbReference type="InterPro" id="IPR025505">
    <property type="entry name" value="FHIPEP_CS"/>
</dbReference>
<dbReference type="PANTHER" id="PTHR30161">
    <property type="entry name" value="FLAGELLAR EXPORT PROTEIN, MEMBRANE FLHA SUBUNIT-RELATED"/>
    <property type="match status" value="1"/>
</dbReference>
<evidence type="ECO:0000256" key="5">
    <source>
        <dbReference type="ARBA" id="ARBA00022989"/>
    </source>
</evidence>
<dbReference type="Gene3D" id="1.10.8.540">
    <property type="entry name" value="FHIPEP family, domain 3"/>
    <property type="match status" value="1"/>
</dbReference>
<sequence>MNNALSKIGKKADLVAAFGIVLIVAMLIIPLPPLLIDFFITLNISAALMIVVATMYVPRALDFSSFPTILLLTTLFRLAINVSVTRLILLEGDAGHVVEAFGNFVVGGNIVVGLVIFLILIVIQFVVITNGAGRVAEVGARFTLDSMPGKQMAIDADLNTGQITDEEARKRRAEVSQEADFYGAMDGASKFVKGDAMAGILITGINLLGGIIIGVVQMGMPFAEAGHHFSLMSIGDGLCAQIPALLISVATGILVTRSSGADADLGTTVSTQILDQRKAPLVAGVMVMLFGLVPGLPKLPFLVIGALFFAVGWSLRNKPTSREQVEIDRHDAATATSAAQAQLPAPRDAALDALALDPLELAIGFGLVPMVDAQAGGTLLARVGTIRRQIASELGMVIPPVRIRDDVGLDSHEYVMRVRGTEVARGGVMAGHHMAMNPGDAMGQLPGIPTTEPAFGLPAVWIPESGRAEAEALGWTVVDAESVVVTHLTEMIRAHASELLSRQETRQLLDQLKEFNEAVVTEVVPDVLSLGEVQRVLQSLLRENVSIRDLGSVLEAIGDKARLTRDPAMLAEYARQALGRTITAPFLDSEGTLHVIALDPTLEQQMAEALVQTADGEFLAMDPNLAAMVVDSAAEQAELAIAAGGRPVLLCSARVRRHLRMLCEQRLPQMSVCSYNEIAPGIGVETTGVISAALQQQAVAA</sequence>
<dbReference type="Gene3D" id="3.40.50.12790">
    <property type="entry name" value="FHIPEP family, domain 4"/>
    <property type="match status" value="1"/>
</dbReference>
<evidence type="ECO:0000256" key="2">
    <source>
        <dbReference type="ARBA" id="ARBA00008835"/>
    </source>
</evidence>
<keyword evidence="6 7" id="KW-0472">Membrane</keyword>
<dbReference type="InterPro" id="IPR006301">
    <property type="entry name" value="FlhA"/>
</dbReference>
<dbReference type="InterPro" id="IPR042193">
    <property type="entry name" value="FHIPEP_3"/>
</dbReference>
<feature type="transmembrane region" description="Helical" evidence="7">
    <location>
        <begin position="38"/>
        <end position="57"/>
    </location>
</feature>
<evidence type="ECO:0000256" key="6">
    <source>
        <dbReference type="ARBA" id="ARBA00023136"/>
    </source>
</evidence>
<name>A0A9X3ND32_9ACTN</name>
<dbReference type="Proteomes" id="UP001147653">
    <property type="component" value="Unassembled WGS sequence"/>
</dbReference>
<keyword evidence="5 7" id="KW-1133">Transmembrane helix</keyword>
<feature type="transmembrane region" description="Helical" evidence="7">
    <location>
        <begin position="277"/>
        <end position="293"/>
    </location>
</feature>
<dbReference type="PANTHER" id="PTHR30161:SF1">
    <property type="entry name" value="FLAGELLAR BIOSYNTHESIS PROTEIN FLHA-RELATED"/>
    <property type="match status" value="1"/>
</dbReference>